<dbReference type="EMBL" id="BTRK01000002">
    <property type="protein sequence ID" value="GMR39423.1"/>
    <property type="molecule type" value="Genomic_DNA"/>
</dbReference>
<dbReference type="PANTHER" id="PTHR11042:SF91">
    <property type="entry name" value="EUKARYOTIC TRANSLATION INITIATION FACTOR 2-ALPHA KINASE"/>
    <property type="match status" value="1"/>
</dbReference>
<comment type="caution">
    <text evidence="6">The sequence shown here is derived from an EMBL/GenBank/DDBJ whole genome shotgun (WGS) entry which is preliminary data.</text>
</comment>
<protein>
    <recommendedName>
        <fullName evidence="5">Protein kinase domain-containing protein</fullName>
    </recommendedName>
</protein>
<evidence type="ECO:0000256" key="2">
    <source>
        <dbReference type="ARBA" id="ARBA00022741"/>
    </source>
</evidence>
<keyword evidence="7" id="KW-1185">Reference proteome</keyword>
<dbReference type="SUPFAM" id="SSF56112">
    <property type="entry name" value="Protein kinase-like (PK-like)"/>
    <property type="match status" value="1"/>
</dbReference>
<evidence type="ECO:0000313" key="7">
    <source>
        <dbReference type="Proteomes" id="UP001328107"/>
    </source>
</evidence>
<dbReference type="Proteomes" id="UP001328107">
    <property type="component" value="Unassembled WGS sequence"/>
</dbReference>
<evidence type="ECO:0000256" key="4">
    <source>
        <dbReference type="ARBA" id="ARBA00022840"/>
    </source>
</evidence>
<dbReference type="InterPro" id="IPR000719">
    <property type="entry name" value="Prot_kinase_dom"/>
</dbReference>
<evidence type="ECO:0000256" key="1">
    <source>
        <dbReference type="ARBA" id="ARBA00022679"/>
    </source>
</evidence>
<evidence type="ECO:0000259" key="5">
    <source>
        <dbReference type="PROSITE" id="PS50011"/>
    </source>
</evidence>
<sequence length="99" mass="11443">LKEVRNLASLNHEGIVRYNSSWLEKPPSGWQLCSQTLEDWLNKNSSRDQENAKNLFKQLVSAVEYLHRKNKIHRDLKPSNILLDEDGRVKLCDLGITAD</sequence>
<gene>
    <name evidence="6" type="ORF">PMAYCL1PPCAC_09618</name>
</gene>
<accession>A0AAN5C6M6</accession>
<dbReference type="Pfam" id="PF00069">
    <property type="entry name" value="Pkinase"/>
    <property type="match status" value="1"/>
</dbReference>
<keyword evidence="3" id="KW-0418">Kinase</keyword>
<dbReference type="GO" id="GO:0004694">
    <property type="term" value="F:eukaryotic translation initiation factor 2alpha kinase activity"/>
    <property type="evidence" value="ECO:0007669"/>
    <property type="project" value="TreeGrafter"/>
</dbReference>
<dbReference type="PROSITE" id="PS50011">
    <property type="entry name" value="PROTEIN_KINASE_DOM"/>
    <property type="match status" value="1"/>
</dbReference>
<evidence type="ECO:0000313" key="6">
    <source>
        <dbReference type="EMBL" id="GMR39423.1"/>
    </source>
</evidence>
<keyword evidence="4" id="KW-0067">ATP-binding</keyword>
<reference evidence="7" key="1">
    <citation type="submission" date="2022-10" db="EMBL/GenBank/DDBJ databases">
        <title>Genome assembly of Pristionchus species.</title>
        <authorList>
            <person name="Yoshida K."/>
            <person name="Sommer R.J."/>
        </authorList>
    </citation>
    <scope>NUCLEOTIDE SEQUENCE [LARGE SCALE GENOMIC DNA]</scope>
    <source>
        <strain evidence="7">RS5460</strain>
    </source>
</reference>
<evidence type="ECO:0000256" key="3">
    <source>
        <dbReference type="ARBA" id="ARBA00022777"/>
    </source>
</evidence>
<feature type="domain" description="Protein kinase" evidence="5">
    <location>
        <begin position="1"/>
        <end position="99"/>
    </location>
</feature>
<keyword evidence="2" id="KW-0547">Nucleotide-binding</keyword>
<proteinExistence type="predicted"/>
<name>A0AAN5C6M6_9BILA</name>
<feature type="non-terminal residue" evidence="6">
    <location>
        <position position="99"/>
    </location>
</feature>
<dbReference type="AlphaFoldDB" id="A0AAN5C6M6"/>
<dbReference type="GO" id="GO:0005524">
    <property type="term" value="F:ATP binding"/>
    <property type="evidence" value="ECO:0007669"/>
    <property type="project" value="UniProtKB-KW"/>
</dbReference>
<dbReference type="InterPro" id="IPR011009">
    <property type="entry name" value="Kinase-like_dom_sf"/>
</dbReference>
<keyword evidence="1" id="KW-0808">Transferase</keyword>
<dbReference type="PANTHER" id="PTHR11042">
    <property type="entry name" value="EUKARYOTIC TRANSLATION INITIATION FACTOR 2-ALPHA KINASE EIF2-ALPHA KINASE -RELATED"/>
    <property type="match status" value="1"/>
</dbReference>
<dbReference type="GO" id="GO:0005634">
    <property type="term" value="C:nucleus"/>
    <property type="evidence" value="ECO:0007669"/>
    <property type="project" value="TreeGrafter"/>
</dbReference>
<dbReference type="Gene3D" id="1.10.510.10">
    <property type="entry name" value="Transferase(Phosphotransferase) domain 1"/>
    <property type="match status" value="1"/>
</dbReference>
<feature type="non-terminal residue" evidence="6">
    <location>
        <position position="1"/>
    </location>
</feature>
<dbReference type="InterPro" id="IPR050339">
    <property type="entry name" value="CC_SR_Kinase"/>
</dbReference>
<organism evidence="6 7">
    <name type="scientific">Pristionchus mayeri</name>
    <dbReference type="NCBI Taxonomy" id="1317129"/>
    <lineage>
        <taxon>Eukaryota</taxon>
        <taxon>Metazoa</taxon>
        <taxon>Ecdysozoa</taxon>
        <taxon>Nematoda</taxon>
        <taxon>Chromadorea</taxon>
        <taxon>Rhabditida</taxon>
        <taxon>Rhabditina</taxon>
        <taxon>Diplogasteromorpha</taxon>
        <taxon>Diplogasteroidea</taxon>
        <taxon>Neodiplogasteridae</taxon>
        <taxon>Pristionchus</taxon>
    </lineage>
</organism>
<dbReference type="GO" id="GO:0005737">
    <property type="term" value="C:cytoplasm"/>
    <property type="evidence" value="ECO:0007669"/>
    <property type="project" value="TreeGrafter"/>
</dbReference>